<evidence type="ECO:0000313" key="1">
    <source>
        <dbReference type="EMBL" id="SVB02463.1"/>
    </source>
</evidence>
<dbReference type="AlphaFoldDB" id="A0A382AN77"/>
<proteinExistence type="predicted"/>
<protein>
    <submittedName>
        <fullName evidence="1">Uncharacterized protein</fullName>
    </submittedName>
</protein>
<organism evidence="1">
    <name type="scientific">marine metagenome</name>
    <dbReference type="NCBI Taxonomy" id="408172"/>
    <lineage>
        <taxon>unclassified sequences</taxon>
        <taxon>metagenomes</taxon>
        <taxon>ecological metagenomes</taxon>
    </lineage>
</organism>
<gene>
    <name evidence="1" type="ORF">METZ01_LOCUS155317</name>
</gene>
<reference evidence="1" key="1">
    <citation type="submission" date="2018-05" db="EMBL/GenBank/DDBJ databases">
        <authorList>
            <person name="Lanie J.A."/>
            <person name="Ng W.-L."/>
            <person name="Kazmierczak K.M."/>
            <person name="Andrzejewski T.M."/>
            <person name="Davidsen T.M."/>
            <person name="Wayne K.J."/>
            <person name="Tettelin H."/>
            <person name="Glass J.I."/>
            <person name="Rusch D."/>
            <person name="Podicherti R."/>
            <person name="Tsui H.-C.T."/>
            <person name="Winkler M.E."/>
        </authorList>
    </citation>
    <scope>NUCLEOTIDE SEQUENCE</scope>
</reference>
<feature type="non-terminal residue" evidence="1">
    <location>
        <position position="1"/>
    </location>
</feature>
<dbReference type="EMBL" id="UINC01025935">
    <property type="protein sequence ID" value="SVB02463.1"/>
    <property type="molecule type" value="Genomic_DNA"/>
</dbReference>
<sequence length="28" mass="3232">VGFRLGKRRFVERPIPLEFFSAVRALGL</sequence>
<name>A0A382AN77_9ZZZZ</name>
<accession>A0A382AN77</accession>